<proteinExistence type="predicted"/>
<keyword evidence="2" id="KW-1185">Reference proteome</keyword>
<organism evidence="1 2">
    <name type="scientific">Citrus sinensis</name>
    <name type="common">Sweet orange</name>
    <name type="synonym">Citrus aurantium var. sinensis</name>
    <dbReference type="NCBI Taxonomy" id="2711"/>
    <lineage>
        <taxon>Eukaryota</taxon>
        <taxon>Viridiplantae</taxon>
        <taxon>Streptophyta</taxon>
        <taxon>Embryophyta</taxon>
        <taxon>Tracheophyta</taxon>
        <taxon>Spermatophyta</taxon>
        <taxon>Magnoliopsida</taxon>
        <taxon>eudicotyledons</taxon>
        <taxon>Gunneridae</taxon>
        <taxon>Pentapetalae</taxon>
        <taxon>rosids</taxon>
        <taxon>malvids</taxon>
        <taxon>Sapindales</taxon>
        <taxon>Rutaceae</taxon>
        <taxon>Aurantioideae</taxon>
        <taxon>Citrus</taxon>
    </lineage>
</organism>
<gene>
    <name evidence="1" type="ORF">KPL71_021817</name>
</gene>
<dbReference type="EMBL" id="CM039176">
    <property type="protein sequence ID" value="KAH9717440.1"/>
    <property type="molecule type" value="Genomic_DNA"/>
</dbReference>
<accession>A0ACB8JIM7</accession>
<evidence type="ECO:0000313" key="2">
    <source>
        <dbReference type="Proteomes" id="UP000829398"/>
    </source>
</evidence>
<reference evidence="2" key="1">
    <citation type="journal article" date="2023" name="Hortic. Res.">
        <title>A chromosome-level phased genome enabling allele-level studies in sweet orange: a case study on citrus Huanglongbing tolerance.</title>
        <authorList>
            <person name="Wu B."/>
            <person name="Yu Q."/>
            <person name="Deng Z."/>
            <person name="Duan Y."/>
            <person name="Luo F."/>
            <person name="Gmitter F. Jr."/>
        </authorList>
    </citation>
    <scope>NUCLEOTIDE SEQUENCE [LARGE SCALE GENOMIC DNA]</scope>
    <source>
        <strain evidence="2">cv. Valencia</strain>
    </source>
</reference>
<comment type="caution">
    <text evidence="1">The sequence shown here is derived from an EMBL/GenBank/DDBJ whole genome shotgun (WGS) entry which is preliminary data.</text>
</comment>
<sequence>MRSKYLSPYALVPSTKLFEDSSLTVIGQRLGGIISELRLPANSERLSYLATVTEGKVVSSVNRNPFLSQGKSPVSRDSFLTSVLRRHLISHSLCNSPVISSSDQIRSFAAWHFKSRRGQMWVRWFSYSTLKSMDEDMAEEADSDHPRRRWLWPSTGEVVWQGVFEKERHLRNKLKEKRKQQSKDKQTRQKRKRRQKVIGKYVKPPPEETENSNSTTISIKFY</sequence>
<dbReference type="Proteomes" id="UP000829398">
    <property type="component" value="Chromosome 7"/>
</dbReference>
<name>A0ACB8JIM7_CITSI</name>
<protein>
    <submittedName>
        <fullName evidence="1">Glycos transf 1 domain-containing protein</fullName>
    </submittedName>
</protein>
<evidence type="ECO:0000313" key="1">
    <source>
        <dbReference type="EMBL" id="KAH9717440.1"/>
    </source>
</evidence>